<feature type="transmembrane region" description="Helical" evidence="1">
    <location>
        <begin position="12"/>
        <end position="33"/>
    </location>
</feature>
<evidence type="ECO:0008006" key="4">
    <source>
        <dbReference type="Google" id="ProtNLM"/>
    </source>
</evidence>
<evidence type="ECO:0000313" key="3">
    <source>
        <dbReference type="Proteomes" id="UP000711996"/>
    </source>
</evidence>
<protein>
    <recommendedName>
        <fullName evidence="4">SUR7 protein</fullName>
    </recommendedName>
</protein>
<evidence type="ECO:0000313" key="2">
    <source>
        <dbReference type="EMBL" id="KAF4862541.1"/>
    </source>
</evidence>
<feature type="transmembrane region" description="Helical" evidence="1">
    <location>
        <begin position="149"/>
        <end position="172"/>
    </location>
</feature>
<dbReference type="AlphaFoldDB" id="A0A9P5K7T4"/>
<gene>
    <name evidence="2" type="ORF">CGCSCA2_v003600</name>
</gene>
<reference evidence="2" key="1">
    <citation type="submission" date="2019-06" db="EMBL/GenBank/DDBJ databases">
        <authorList>
            <person name="Gan P."/>
            <person name="Shirasu K."/>
        </authorList>
    </citation>
    <scope>NUCLEOTIDE SEQUENCE [LARGE SCALE GENOMIC DNA]</scope>
    <source>
        <strain evidence="2">CAD2</strain>
    </source>
</reference>
<organism evidence="2 3">
    <name type="scientific">Colletotrichum siamense</name>
    <name type="common">Anthracnose fungus</name>
    <dbReference type="NCBI Taxonomy" id="690259"/>
    <lineage>
        <taxon>Eukaryota</taxon>
        <taxon>Fungi</taxon>
        <taxon>Dikarya</taxon>
        <taxon>Ascomycota</taxon>
        <taxon>Pezizomycotina</taxon>
        <taxon>Sordariomycetes</taxon>
        <taxon>Hypocreomycetidae</taxon>
        <taxon>Glomerellales</taxon>
        <taxon>Glomerellaceae</taxon>
        <taxon>Colletotrichum</taxon>
        <taxon>Colletotrichum gloeosporioides species complex</taxon>
    </lineage>
</organism>
<dbReference type="Proteomes" id="UP000711996">
    <property type="component" value="Unassembled WGS sequence"/>
</dbReference>
<sequence>MYQGSKTRHRLFFGSVTYLLWAGAVIAHGLLLWGSSASGTFFKNSYVVGLSTEGSQMNVTLGYSGICVYSSAQIQTDSDSGAFSKCKGVYFFPDDDSENADSSNYGAKVLKHFRDELDLEDDTTLDTNMLQKLLLAARDIKEKILTPGLAWAAFFLVLAAGLFAIFPLFFYLAGSRRTVCMWTMACAGLCMGFGLMSIGATFFTTQGTWALLNSDKELTSTLKLTHGDIVYSQGHHLKGVSVTALVLNGLFVLSTTLAAVTRNHSTVNEQMGRPRPPMTHVGAGKPLLGKKKIKFSRGKPALNRRRK</sequence>
<name>A0A9P5K7T4_COLSI</name>
<keyword evidence="1" id="KW-1133">Transmembrane helix</keyword>
<keyword evidence="3" id="KW-1185">Reference proteome</keyword>
<accession>A0A9P5K7T4</accession>
<keyword evidence="1" id="KW-0472">Membrane</keyword>
<feature type="transmembrane region" description="Helical" evidence="1">
    <location>
        <begin position="179"/>
        <end position="203"/>
    </location>
</feature>
<comment type="caution">
    <text evidence="2">The sequence shown here is derived from an EMBL/GenBank/DDBJ whole genome shotgun (WGS) entry which is preliminary data.</text>
</comment>
<evidence type="ECO:0000256" key="1">
    <source>
        <dbReference type="SAM" id="Phobius"/>
    </source>
</evidence>
<dbReference type="OrthoDB" id="4830018at2759"/>
<dbReference type="EMBL" id="QPMT01000008">
    <property type="protein sequence ID" value="KAF4862541.1"/>
    <property type="molecule type" value="Genomic_DNA"/>
</dbReference>
<keyword evidence="1" id="KW-0812">Transmembrane</keyword>
<feature type="transmembrane region" description="Helical" evidence="1">
    <location>
        <begin position="240"/>
        <end position="261"/>
    </location>
</feature>
<proteinExistence type="predicted"/>